<keyword evidence="2" id="KW-0378">Hydrolase</keyword>
<dbReference type="PRINTS" id="PR01405">
    <property type="entry name" value="TETRPHPHTASE"/>
</dbReference>
<dbReference type="GO" id="GO:0006167">
    <property type="term" value="P:AMP biosynthetic process"/>
    <property type="evidence" value="ECO:0007669"/>
    <property type="project" value="TreeGrafter"/>
</dbReference>
<organism evidence="3 4">
    <name type="scientific">Popillia japonica</name>
    <name type="common">Japanese beetle</name>
    <dbReference type="NCBI Taxonomy" id="7064"/>
    <lineage>
        <taxon>Eukaryota</taxon>
        <taxon>Metazoa</taxon>
        <taxon>Ecdysozoa</taxon>
        <taxon>Arthropoda</taxon>
        <taxon>Hexapoda</taxon>
        <taxon>Insecta</taxon>
        <taxon>Pterygota</taxon>
        <taxon>Neoptera</taxon>
        <taxon>Endopterygota</taxon>
        <taxon>Coleoptera</taxon>
        <taxon>Polyphaga</taxon>
        <taxon>Scarabaeiformia</taxon>
        <taxon>Scarabaeidae</taxon>
        <taxon>Rutelinae</taxon>
        <taxon>Popillia</taxon>
    </lineage>
</organism>
<protein>
    <submittedName>
        <fullName evidence="3">NUDIX domain</fullName>
    </submittedName>
</protein>
<dbReference type="Gene3D" id="3.90.79.10">
    <property type="entry name" value="Nucleoside Triphosphate Pyrophosphohydrolase"/>
    <property type="match status" value="1"/>
</dbReference>
<keyword evidence="4" id="KW-1185">Reference proteome</keyword>
<name>A0AAW1KFI9_POPJA</name>
<dbReference type="InterPro" id="IPR003565">
    <property type="entry name" value="Tetra_PHTase"/>
</dbReference>
<gene>
    <name evidence="3" type="ORF">QE152_g23342</name>
</gene>
<dbReference type="SUPFAM" id="SSF55811">
    <property type="entry name" value="Nudix"/>
    <property type="match status" value="1"/>
</dbReference>
<dbReference type="EMBL" id="JASPKY010000231">
    <property type="protein sequence ID" value="KAK9718148.1"/>
    <property type="molecule type" value="Genomic_DNA"/>
</dbReference>
<comment type="similarity">
    <text evidence="1">Belongs to the Nudix hydrolase family.</text>
</comment>
<dbReference type="InterPro" id="IPR015797">
    <property type="entry name" value="NUDIX_hydrolase-like_dom_sf"/>
</dbReference>
<dbReference type="PANTHER" id="PTHR21340:SF0">
    <property type="entry name" value="BIS(5'-NUCLEOSYL)-TETRAPHOSPHATASE [ASYMMETRICAL]"/>
    <property type="match status" value="1"/>
</dbReference>
<evidence type="ECO:0000256" key="1">
    <source>
        <dbReference type="ARBA" id="ARBA00005582"/>
    </source>
</evidence>
<dbReference type="GO" id="GO:0004081">
    <property type="term" value="F:bis(5'-nucleosyl)-tetraphosphatase (asymmetrical) activity"/>
    <property type="evidence" value="ECO:0007669"/>
    <property type="project" value="TreeGrafter"/>
</dbReference>
<dbReference type="AlphaFoldDB" id="A0AAW1KFI9"/>
<proteinExistence type="inferred from homology"/>
<evidence type="ECO:0000313" key="3">
    <source>
        <dbReference type="EMBL" id="KAK9718148.1"/>
    </source>
</evidence>
<dbReference type="InterPro" id="IPR051325">
    <property type="entry name" value="Nudix_hydrolase_domain"/>
</dbReference>
<reference evidence="3 4" key="1">
    <citation type="journal article" date="2024" name="BMC Genomics">
        <title>De novo assembly and annotation of Popillia japonica's genome with initial clues to its potential as an invasive pest.</title>
        <authorList>
            <person name="Cucini C."/>
            <person name="Boschi S."/>
            <person name="Funari R."/>
            <person name="Cardaioli E."/>
            <person name="Iannotti N."/>
            <person name="Marturano G."/>
            <person name="Paoli F."/>
            <person name="Bruttini M."/>
            <person name="Carapelli A."/>
            <person name="Frati F."/>
            <person name="Nardi F."/>
        </authorList>
    </citation>
    <scope>NUCLEOTIDE SEQUENCE [LARGE SCALE GENOMIC DNA]</scope>
    <source>
        <strain evidence="3">DMR45628</strain>
    </source>
</reference>
<evidence type="ECO:0000256" key="2">
    <source>
        <dbReference type="ARBA" id="ARBA00022801"/>
    </source>
</evidence>
<dbReference type="GO" id="GO:0006754">
    <property type="term" value="P:ATP biosynthetic process"/>
    <property type="evidence" value="ECO:0007669"/>
    <property type="project" value="TreeGrafter"/>
</dbReference>
<sequence length="133" mass="15648">MFLDSLVTKSSTYSSKLHMVKNTGHLQKELLNLARRKLKLLANVLLEESGLTKEDLKVYEQSKRILQYVVKNKPKIVVYWLAELVNPNAEIKLSSEHTEFKWLDMDNLRAYAKYEDMINLVEDYNNFIKLNKL</sequence>
<accession>A0AAW1KFI9</accession>
<dbReference type="Proteomes" id="UP001458880">
    <property type="component" value="Unassembled WGS sequence"/>
</dbReference>
<evidence type="ECO:0000313" key="4">
    <source>
        <dbReference type="Proteomes" id="UP001458880"/>
    </source>
</evidence>
<comment type="caution">
    <text evidence="3">The sequence shown here is derived from an EMBL/GenBank/DDBJ whole genome shotgun (WGS) entry which is preliminary data.</text>
</comment>
<dbReference type="PANTHER" id="PTHR21340">
    <property type="entry name" value="DIADENOSINE 5,5-P1,P4-TETRAPHOSPHATE PYROPHOSPHOHYDROLASE MUTT"/>
    <property type="match status" value="1"/>
</dbReference>